<evidence type="ECO:0000313" key="19">
    <source>
        <dbReference type="EMBL" id="KAL2729233.1"/>
    </source>
</evidence>
<dbReference type="InterPro" id="IPR035706">
    <property type="entry name" value="AAA_9"/>
</dbReference>
<keyword evidence="10" id="KW-0505">Motor protein</keyword>
<evidence type="ECO:0000256" key="10">
    <source>
        <dbReference type="ARBA" id="ARBA00023175"/>
    </source>
</evidence>
<evidence type="ECO:0000256" key="3">
    <source>
        <dbReference type="ARBA" id="ARBA00022490"/>
    </source>
</evidence>
<dbReference type="Gene3D" id="1.10.8.1220">
    <property type="match status" value="1"/>
</dbReference>
<feature type="coiled-coil region" evidence="13">
    <location>
        <begin position="212"/>
        <end position="274"/>
    </location>
</feature>
<evidence type="ECO:0000256" key="13">
    <source>
        <dbReference type="SAM" id="Coils"/>
    </source>
</evidence>
<dbReference type="Pfam" id="PF12777">
    <property type="entry name" value="MT"/>
    <property type="match status" value="1"/>
</dbReference>
<keyword evidence="9" id="KW-0969">Cilium</keyword>
<dbReference type="EMBL" id="JAUDFV010000131">
    <property type="protein sequence ID" value="KAL2729233.1"/>
    <property type="molecule type" value="Genomic_DNA"/>
</dbReference>
<dbReference type="Gene3D" id="3.40.50.300">
    <property type="entry name" value="P-loop containing nucleotide triphosphate hydrolases"/>
    <property type="match status" value="2"/>
</dbReference>
<dbReference type="Pfam" id="PF03028">
    <property type="entry name" value="Dynein_heavy"/>
    <property type="match status" value="1"/>
</dbReference>
<evidence type="ECO:0000259" key="18">
    <source>
        <dbReference type="Pfam" id="PF18199"/>
    </source>
</evidence>
<evidence type="ECO:0000256" key="11">
    <source>
        <dbReference type="ARBA" id="ARBA00023212"/>
    </source>
</evidence>
<dbReference type="PANTHER" id="PTHR22878">
    <property type="entry name" value="DYNEIN HEAVY CHAIN 6, AXONEMAL-LIKE-RELATED"/>
    <property type="match status" value="1"/>
</dbReference>
<evidence type="ECO:0000256" key="7">
    <source>
        <dbReference type="ARBA" id="ARBA00023017"/>
    </source>
</evidence>
<sequence>MQGILTAMKPDLEQAAVATAKMIVQITKDTAEAEQTKAEAMAQEKIATKLKNENQIIRDEAEADLSEAKPMLDAAEASLKALNKGDITEVKAMKRPPVGVLLVIEAMCIVNNVKPNRLAGKQPGEKILDYWTPGSQMLADPGHFLNMMVNFNRENITEDMINKLKPYIDNPNFQPPKILQVSKACHSLCLWIHAMYNYYFVNLKVKPKMETLARAEEILAETEKALLAAMNRLQEVERRVQNLKNTLQEKENKKAELEKQKQLCEERMARAVKLVSGLAEEQQRWTFTLSEMKISLQNVVGDILLSSGAIAYLTAFTDVYRKTLLTSWYEVIGEGVPHTPNCTPISTLGDQVQIRKWQLDGLPRDLVSVENAVLVMHSERWPLFIDPQGQANKWIRKTYKDVGLSITKMISKDILHVLESCIRFGKPCLIENVGIEFESVLDPILMRSYFKHAGQISIKVGDNIVPYNPEFRLFLTTKLPNPHYMPEILVKVLLVNFALTASGLLDQMMSLVTIQERPDLEQIRNSLIVSNAEMKSDLKELEDRILYRLTTSEGSTVDDIDLILTLDASKAKSEEIKTKVRAAEETQADIESTRSLYIPVADRAQILFFCLYDLQYIDTMYQYSLEWFISIFNNSIVSVEKSSDLNERIANIQKRFTFDLFCNVCRSLFEKHKLHFAFLVCARIRVSAKLIDSVEWRHFLTEVIPILNLPNPAPTWISPRCWKEIQALEILPNFKEFVTSFQQLLMQFKHIFDTQEAHLIKFPEPWQTNLDDFQKMLVLKCLRPDKIINAIQMYLSKYLGKEFVEPQTTDISALYKESTQITPLVFVLSTGTDPAAQLYTFAERQKMDKRLFSISLGQGQGPRAEAMLKQSAELGNWVFFQNCHLAPSWMPNLEALVEILTEKTHRDFRLWLTSAPSPDFPVSILQNGHKMTIEPPRGVKANMFRAYLTQVIEMKNFLESEHPKVEPRKFGSLGFNIPYEFTSGDLAICLSQLHMFLMEYTIIPFKVLIYTAGHINYGGRITDDWDRRCVLTILEDYYNVEVVASHFRFDDKGIYYQLPAISTFNEYIEYITTLPLNDDPMLFGMHSNADISFAQTEAYICLETLLNLQPREISSVTVSVEDIAARQAREMLTTLPESFNLIAIQNKYPVLYQESFNTVLLQEAKRYNGLLTVIRSSLNDLLKALKGSVVMSEILETMNKNISNNKIPVIWQDKGYPSLKPLGAWFLDLKERINFINVWYDKGIPPAFWISGFYFPQAFLTATLQNYARKYVLASKPTRKPEDGCVVYGLFLEGCRWGGSYLEESRPKELYTEMSPILLLPEINHEVFEDRFYICPVYKTIARAGTLSTTGHSTNFVLAMEIPSINTQAHWICQ</sequence>
<comment type="caution">
    <text evidence="19">The sequence shown here is derived from an EMBL/GenBank/DDBJ whole genome shotgun (WGS) entry which is preliminary data.</text>
</comment>
<keyword evidence="3" id="KW-0963">Cytoplasm</keyword>
<dbReference type="FunFam" id="1.20.920.20:FF:000001">
    <property type="entry name" value="dynein heavy chain 2, axonemal"/>
    <property type="match status" value="1"/>
</dbReference>
<evidence type="ECO:0000256" key="2">
    <source>
        <dbReference type="ARBA" id="ARBA00008887"/>
    </source>
</evidence>
<comment type="similarity">
    <text evidence="2">Belongs to the dynein heavy chain family.</text>
</comment>
<gene>
    <name evidence="19" type="ORF">V1478_006022</name>
</gene>
<dbReference type="PANTHER" id="PTHR22878:SF73">
    <property type="entry name" value="DYNEIN AXONEMAL HEAVY CHAIN 1"/>
    <property type="match status" value="1"/>
</dbReference>
<feature type="domain" description="Dynein heavy chain ATP-binding dynein motor region" evidence="16">
    <location>
        <begin position="355"/>
        <end position="576"/>
    </location>
</feature>
<dbReference type="Gene3D" id="3.10.490.20">
    <property type="match status" value="1"/>
</dbReference>
<feature type="domain" description="Dynein heavy chain AAA lid" evidence="17">
    <location>
        <begin position="966"/>
        <end position="1089"/>
    </location>
</feature>
<dbReference type="Gene3D" id="1.20.920.20">
    <property type="match status" value="1"/>
</dbReference>
<evidence type="ECO:0000256" key="8">
    <source>
        <dbReference type="ARBA" id="ARBA00023054"/>
    </source>
</evidence>
<dbReference type="InterPro" id="IPR024743">
    <property type="entry name" value="Dynein_HC_stalk"/>
</dbReference>
<evidence type="ECO:0000259" key="17">
    <source>
        <dbReference type="Pfam" id="PF18198"/>
    </source>
</evidence>
<evidence type="ECO:0000256" key="9">
    <source>
        <dbReference type="ARBA" id="ARBA00023069"/>
    </source>
</evidence>
<dbReference type="FunFam" id="1.20.1270.280:FF:000001">
    <property type="entry name" value="dynein heavy chain 7, axonemal"/>
    <property type="match status" value="1"/>
</dbReference>
<evidence type="ECO:0000256" key="6">
    <source>
        <dbReference type="ARBA" id="ARBA00022840"/>
    </source>
</evidence>
<protein>
    <submittedName>
        <fullName evidence="19">Dynein axonemal heavy chain 1-like</fullName>
    </submittedName>
</protein>
<comment type="subcellular location">
    <subcellularLocation>
        <location evidence="1">Cytoplasm</location>
        <location evidence="1">Cytoskeleton</location>
        <location evidence="1">Cilium axoneme</location>
    </subcellularLocation>
</comment>
<feature type="coiled-coil region" evidence="13">
    <location>
        <begin position="524"/>
        <end position="586"/>
    </location>
</feature>
<keyword evidence="8 13" id="KW-0175">Coiled coil</keyword>
<dbReference type="InterPro" id="IPR004273">
    <property type="entry name" value="Dynein_heavy_D6_P-loop"/>
</dbReference>
<dbReference type="InterPro" id="IPR043160">
    <property type="entry name" value="Dynein_C_barrel"/>
</dbReference>
<dbReference type="GO" id="GO:0005874">
    <property type="term" value="C:microtubule"/>
    <property type="evidence" value="ECO:0007669"/>
    <property type="project" value="UniProtKB-KW"/>
</dbReference>
<evidence type="ECO:0000256" key="4">
    <source>
        <dbReference type="ARBA" id="ARBA00022701"/>
    </source>
</evidence>
<dbReference type="InterPro" id="IPR042219">
    <property type="entry name" value="AAA_lid_11_sf"/>
</dbReference>
<keyword evidence="12" id="KW-0966">Cell projection</keyword>
<evidence type="ECO:0000256" key="5">
    <source>
        <dbReference type="ARBA" id="ARBA00022741"/>
    </source>
</evidence>
<evidence type="ECO:0000256" key="12">
    <source>
        <dbReference type="ARBA" id="ARBA00023273"/>
    </source>
</evidence>
<dbReference type="GO" id="GO:0030286">
    <property type="term" value="C:dynein complex"/>
    <property type="evidence" value="ECO:0007669"/>
    <property type="project" value="UniProtKB-KW"/>
</dbReference>
<accession>A0ABD2B922</accession>
<organism evidence="19 20">
    <name type="scientific">Vespula squamosa</name>
    <name type="common">Southern yellow jacket</name>
    <name type="synonym">Wasp</name>
    <dbReference type="NCBI Taxonomy" id="30214"/>
    <lineage>
        <taxon>Eukaryota</taxon>
        <taxon>Metazoa</taxon>
        <taxon>Ecdysozoa</taxon>
        <taxon>Arthropoda</taxon>
        <taxon>Hexapoda</taxon>
        <taxon>Insecta</taxon>
        <taxon>Pterygota</taxon>
        <taxon>Neoptera</taxon>
        <taxon>Endopterygota</taxon>
        <taxon>Hymenoptera</taxon>
        <taxon>Apocrita</taxon>
        <taxon>Aculeata</taxon>
        <taxon>Vespoidea</taxon>
        <taxon>Vespidae</taxon>
        <taxon>Vespinae</taxon>
        <taxon>Vespula</taxon>
    </lineage>
</organism>
<dbReference type="Gene3D" id="1.10.8.720">
    <property type="entry name" value="Region D6 of dynein motor"/>
    <property type="match status" value="1"/>
</dbReference>
<proteinExistence type="inferred from homology"/>
<keyword evidence="5" id="KW-0547">Nucleotide-binding</keyword>
<feature type="domain" description="Dynein heavy chain region D6 P-loop" evidence="14">
    <location>
        <begin position="820"/>
        <end position="932"/>
    </location>
</feature>
<keyword evidence="11" id="KW-0206">Cytoskeleton</keyword>
<dbReference type="FunFam" id="3.40.50.300:FF:000362">
    <property type="entry name" value="Dynein, axonemal, heavy chain 6"/>
    <property type="match status" value="1"/>
</dbReference>
<dbReference type="InterPro" id="IPR041658">
    <property type="entry name" value="AAA_lid_11"/>
</dbReference>
<dbReference type="Pfam" id="PF18198">
    <property type="entry name" value="AAA_lid_11"/>
    <property type="match status" value="1"/>
</dbReference>
<evidence type="ECO:0000313" key="20">
    <source>
        <dbReference type="Proteomes" id="UP001607302"/>
    </source>
</evidence>
<evidence type="ECO:0000259" key="14">
    <source>
        <dbReference type="Pfam" id="PF03028"/>
    </source>
</evidence>
<evidence type="ECO:0000259" key="15">
    <source>
        <dbReference type="Pfam" id="PF12777"/>
    </source>
</evidence>
<dbReference type="Pfam" id="PF12781">
    <property type="entry name" value="AAA_9"/>
    <property type="match status" value="1"/>
</dbReference>
<dbReference type="FunFam" id="3.40.50.300:FF:001145">
    <property type="entry name" value="Putative dynein heavy chain"/>
    <property type="match status" value="1"/>
</dbReference>
<dbReference type="FunFam" id="3.10.490.20:FF:000009">
    <property type="entry name" value="Dynein heavy chain 4"/>
    <property type="match status" value="1"/>
</dbReference>
<keyword evidence="7" id="KW-0243">Dynein</keyword>
<name>A0ABD2B922_VESSQ</name>
<keyword evidence="6" id="KW-0067">ATP-binding</keyword>
<evidence type="ECO:0000259" key="16">
    <source>
        <dbReference type="Pfam" id="PF12781"/>
    </source>
</evidence>
<dbReference type="FunFam" id="1.10.8.1220:FF:000001">
    <property type="entry name" value="Dynein axonemal heavy chain 5"/>
    <property type="match status" value="1"/>
</dbReference>
<dbReference type="Gene3D" id="1.20.1270.280">
    <property type="match status" value="1"/>
</dbReference>
<feature type="domain" description="Dynein heavy chain C-terminal" evidence="18">
    <location>
        <begin position="1096"/>
        <end position="1372"/>
    </location>
</feature>
<evidence type="ECO:0000256" key="1">
    <source>
        <dbReference type="ARBA" id="ARBA00004430"/>
    </source>
</evidence>
<dbReference type="InterPro" id="IPR041228">
    <property type="entry name" value="Dynein_C"/>
</dbReference>
<dbReference type="InterPro" id="IPR027417">
    <property type="entry name" value="P-loop_NTPase"/>
</dbReference>
<feature type="domain" description="Dynein heavy chain coiled coil stalk" evidence="15">
    <location>
        <begin position="7"/>
        <end position="327"/>
    </location>
</feature>
<keyword evidence="4" id="KW-0493">Microtubule</keyword>
<dbReference type="Pfam" id="PF18199">
    <property type="entry name" value="Dynein_C"/>
    <property type="match status" value="1"/>
</dbReference>
<dbReference type="Gene3D" id="6.10.140.1060">
    <property type="match status" value="1"/>
</dbReference>
<dbReference type="Proteomes" id="UP001607302">
    <property type="component" value="Unassembled WGS sequence"/>
</dbReference>
<dbReference type="GO" id="GO:0005930">
    <property type="term" value="C:axoneme"/>
    <property type="evidence" value="ECO:0007669"/>
    <property type="project" value="UniProtKB-SubCell"/>
</dbReference>
<keyword evidence="20" id="KW-1185">Reference proteome</keyword>
<reference evidence="19 20" key="1">
    <citation type="journal article" date="2024" name="Ann. Entomol. Soc. Am.">
        <title>Genomic analyses of the southern and eastern yellowjacket wasps (Hymenoptera: Vespidae) reveal evolutionary signatures of social life.</title>
        <authorList>
            <person name="Catto M.A."/>
            <person name="Caine P.B."/>
            <person name="Orr S.E."/>
            <person name="Hunt B.G."/>
            <person name="Goodisman M.A.D."/>
        </authorList>
    </citation>
    <scope>NUCLEOTIDE SEQUENCE [LARGE SCALE GENOMIC DNA]</scope>
    <source>
        <strain evidence="19">233</strain>
        <tissue evidence="19">Head and thorax</tissue>
    </source>
</reference>
<dbReference type="InterPro" id="IPR026983">
    <property type="entry name" value="DHC"/>
</dbReference>
<dbReference type="GO" id="GO:0005524">
    <property type="term" value="F:ATP binding"/>
    <property type="evidence" value="ECO:0007669"/>
    <property type="project" value="UniProtKB-KW"/>
</dbReference>